<evidence type="ECO:0000256" key="1">
    <source>
        <dbReference type="SAM" id="Phobius"/>
    </source>
</evidence>
<gene>
    <name evidence="2" type="ORF">LKMONMHP_1511</name>
</gene>
<dbReference type="Pfam" id="PF11821">
    <property type="entry name" value="ActD"/>
    <property type="match status" value="1"/>
</dbReference>
<feature type="transmembrane region" description="Helical" evidence="1">
    <location>
        <begin position="93"/>
        <end position="116"/>
    </location>
</feature>
<keyword evidence="3" id="KW-1185">Reference proteome</keyword>
<comment type="caution">
    <text evidence="2">The sequence shown here is derived from an EMBL/GenBank/DDBJ whole genome shotgun (WGS) entry which is preliminary data.</text>
</comment>
<keyword evidence="1" id="KW-0812">Transmembrane</keyword>
<dbReference type="RefSeq" id="WP_238310540.1">
    <property type="nucleotide sequence ID" value="NZ_BPQV01000004.1"/>
</dbReference>
<keyword evidence="1" id="KW-1133">Transmembrane helix</keyword>
<evidence type="ECO:0008006" key="4">
    <source>
        <dbReference type="Google" id="ProtNLM"/>
    </source>
</evidence>
<evidence type="ECO:0000313" key="3">
    <source>
        <dbReference type="Proteomes" id="UP001055156"/>
    </source>
</evidence>
<proteinExistence type="predicted"/>
<dbReference type="Proteomes" id="UP001055156">
    <property type="component" value="Unassembled WGS sequence"/>
</dbReference>
<keyword evidence="1" id="KW-0472">Membrane</keyword>
<accession>A0ABQ4T6W8</accession>
<protein>
    <recommendedName>
        <fullName evidence="4">ABC transporter permease</fullName>
    </recommendedName>
</protein>
<reference evidence="2" key="2">
    <citation type="submission" date="2021-08" db="EMBL/GenBank/DDBJ databases">
        <authorList>
            <person name="Tani A."/>
            <person name="Ola A."/>
            <person name="Ogura Y."/>
            <person name="Katsura K."/>
            <person name="Hayashi T."/>
        </authorList>
    </citation>
    <scope>NUCLEOTIDE SEQUENCE</scope>
    <source>
        <strain evidence="2">NBRC 15689</strain>
    </source>
</reference>
<dbReference type="PANTHER" id="PTHR40394:SF2">
    <property type="entry name" value="QUINOL:CYTOCHROME C OXIDOREDUCTASE MEMBRANE PROTEIN"/>
    <property type="match status" value="1"/>
</dbReference>
<name>A0ABQ4T6W8_METOR</name>
<organism evidence="2 3">
    <name type="scientific">Methylobacterium organophilum</name>
    <dbReference type="NCBI Taxonomy" id="410"/>
    <lineage>
        <taxon>Bacteria</taxon>
        <taxon>Pseudomonadati</taxon>
        <taxon>Pseudomonadota</taxon>
        <taxon>Alphaproteobacteria</taxon>
        <taxon>Hyphomicrobiales</taxon>
        <taxon>Methylobacteriaceae</taxon>
        <taxon>Methylobacterium</taxon>
    </lineage>
</organism>
<dbReference type="EMBL" id="BPQV01000004">
    <property type="protein sequence ID" value="GJE26660.1"/>
    <property type="molecule type" value="Genomic_DNA"/>
</dbReference>
<sequence length="171" mass="18523">MSRPLLAVFETPEALVQALRVARADGHRALDAFTPFPVPALTEAFAPPRNPVRPVMAIAGFGAAAAMYALQWYSSVIAYPLNSGGRPLHSWPVFLLVPFEVGVLAAAFAGFVAMLWTCGLPRLHHPLFALPQFERASQDRFLLLVAPRGEAAPLRQRLEQAGATLVSEMPP</sequence>
<evidence type="ECO:0000313" key="2">
    <source>
        <dbReference type="EMBL" id="GJE26660.1"/>
    </source>
</evidence>
<feature type="transmembrane region" description="Helical" evidence="1">
    <location>
        <begin position="55"/>
        <end position="73"/>
    </location>
</feature>
<dbReference type="PANTHER" id="PTHR40394">
    <property type="entry name" value="LIPOPROTEIN-RELATED"/>
    <property type="match status" value="1"/>
</dbReference>
<dbReference type="InterPro" id="IPR021776">
    <property type="entry name" value="ActD"/>
</dbReference>
<reference evidence="2" key="1">
    <citation type="journal article" date="2021" name="Front. Microbiol.">
        <title>Comprehensive Comparative Genomics and Phenotyping of Methylobacterium Species.</title>
        <authorList>
            <person name="Alessa O."/>
            <person name="Ogura Y."/>
            <person name="Fujitani Y."/>
            <person name="Takami H."/>
            <person name="Hayashi T."/>
            <person name="Sahin N."/>
            <person name="Tani A."/>
        </authorList>
    </citation>
    <scope>NUCLEOTIDE SEQUENCE</scope>
    <source>
        <strain evidence="2">NBRC 15689</strain>
    </source>
</reference>